<name>A0A1T0AWG7_9PAST</name>
<keyword evidence="2" id="KW-1185">Reference proteome</keyword>
<dbReference type="STRING" id="123822.B0188_10135"/>
<sequence>MRKNCPLFKNVISITLQNLIKPNIIESTTTIEGKHYPYSSAFFISQIPINGLLTRSISEFVKWLISGNKATSRTNNASRSIAVVETISHPLQGGNLFTNKTIETIKMKTFQKHTALTPTGEVKAHCPTLGNPQTMGVAYV</sequence>
<dbReference type="AlphaFoldDB" id="A0A1T0AWG7"/>
<gene>
    <name evidence="1" type="ORF">B0188_10135</name>
</gene>
<evidence type="ECO:0000313" key="1">
    <source>
        <dbReference type="EMBL" id="OOS01136.1"/>
    </source>
</evidence>
<dbReference type="OrthoDB" id="5675328at2"/>
<comment type="caution">
    <text evidence="1">The sequence shown here is derived from an EMBL/GenBank/DDBJ whole genome shotgun (WGS) entry which is preliminary data.</text>
</comment>
<proteinExistence type="predicted"/>
<reference evidence="1 2" key="1">
    <citation type="submission" date="2017-02" db="EMBL/GenBank/DDBJ databases">
        <title>Draft genome sequence of Haemophilus felis CCUG 31170 type strain.</title>
        <authorList>
            <person name="Engstrom-Jakobsson H."/>
            <person name="Salva-Serra F."/>
            <person name="Thorell K."/>
            <person name="Gonzales-Siles L."/>
            <person name="Karlsson R."/>
            <person name="Boulund F."/>
            <person name="Engstrand L."/>
            <person name="Kristiansson E."/>
            <person name="Moore E."/>
        </authorList>
    </citation>
    <scope>NUCLEOTIDE SEQUENCE [LARGE SCALE GENOMIC DNA]</scope>
    <source>
        <strain evidence="1 2">CCUG 31170</strain>
    </source>
</reference>
<protein>
    <submittedName>
        <fullName evidence="1">Uncharacterized protein</fullName>
    </submittedName>
</protein>
<evidence type="ECO:0000313" key="2">
    <source>
        <dbReference type="Proteomes" id="UP000190023"/>
    </source>
</evidence>
<dbReference type="Proteomes" id="UP000190023">
    <property type="component" value="Unassembled WGS sequence"/>
</dbReference>
<dbReference type="EMBL" id="MUYB01000049">
    <property type="protein sequence ID" value="OOS01136.1"/>
    <property type="molecule type" value="Genomic_DNA"/>
</dbReference>
<organism evidence="1 2">
    <name type="scientific">[Haemophilus] felis</name>
    <dbReference type="NCBI Taxonomy" id="123822"/>
    <lineage>
        <taxon>Bacteria</taxon>
        <taxon>Pseudomonadati</taxon>
        <taxon>Pseudomonadota</taxon>
        <taxon>Gammaproteobacteria</taxon>
        <taxon>Pasteurellales</taxon>
        <taxon>Pasteurellaceae</taxon>
    </lineage>
</organism>
<accession>A0A1T0AWG7</accession>